<comment type="caution">
    <text evidence="1">The sequence shown here is derived from an EMBL/GenBank/DDBJ whole genome shotgun (WGS) entry which is preliminary data.</text>
</comment>
<protein>
    <submittedName>
        <fullName evidence="1">Uncharacterized protein</fullName>
    </submittedName>
</protein>
<proteinExistence type="predicted"/>
<dbReference type="Proteomes" id="UP001266305">
    <property type="component" value="Unassembled WGS sequence"/>
</dbReference>
<organism evidence="1 2">
    <name type="scientific">Saguinus oedipus</name>
    <name type="common">Cotton-top tamarin</name>
    <name type="synonym">Oedipomidas oedipus</name>
    <dbReference type="NCBI Taxonomy" id="9490"/>
    <lineage>
        <taxon>Eukaryota</taxon>
        <taxon>Metazoa</taxon>
        <taxon>Chordata</taxon>
        <taxon>Craniata</taxon>
        <taxon>Vertebrata</taxon>
        <taxon>Euteleostomi</taxon>
        <taxon>Mammalia</taxon>
        <taxon>Eutheria</taxon>
        <taxon>Euarchontoglires</taxon>
        <taxon>Primates</taxon>
        <taxon>Haplorrhini</taxon>
        <taxon>Platyrrhini</taxon>
        <taxon>Cebidae</taxon>
        <taxon>Callitrichinae</taxon>
        <taxon>Saguinus</taxon>
    </lineage>
</organism>
<accession>A0ABQ9UHZ6</accession>
<evidence type="ECO:0000313" key="2">
    <source>
        <dbReference type="Proteomes" id="UP001266305"/>
    </source>
</evidence>
<dbReference type="EMBL" id="JASSZA010000012">
    <property type="protein sequence ID" value="KAK2096688.1"/>
    <property type="molecule type" value="Genomic_DNA"/>
</dbReference>
<sequence>MAKQKKKKDDVSTVVMQTLEMCLQGMPNGEISFHLGLHRSLTDSKQNGSRSREEGQTWCSVTRHERSCMLTIGKRFEHMMGDGSIQDRLDKESPVSSEDYGSLEGCPYCCYLCQHTQGRSSSN</sequence>
<keyword evidence="2" id="KW-1185">Reference proteome</keyword>
<evidence type="ECO:0000313" key="1">
    <source>
        <dbReference type="EMBL" id="KAK2096688.1"/>
    </source>
</evidence>
<name>A0ABQ9UHZ6_SAGOE</name>
<reference evidence="1 2" key="1">
    <citation type="submission" date="2023-05" db="EMBL/GenBank/DDBJ databases">
        <title>B98-5 Cell Line De Novo Hybrid Assembly: An Optical Mapping Approach.</title>
        <authorList>
            <person name="Kananen K."/>
            <person name="Auerbach J.A."/>
            <person name="Kautto E."/>
            <person name="Blachly J.S."/>
        </authorList>
    </citation>
    <scope>NUCLEOTIDE SEQUENCE [LARGE SCALE GENOMIC DNA]</scope>
    <source>
        <strain evidence="1">B95-8</strain>
        <tissue evidence="1">Cell line</tissue>
    </source>
</reference>
<gene>
    <name evidence="1" type="ORF">P7K49_025722</name>
</gene>